<dbReference type="GO" id="GO:0005829">
    <property type="term" value="C:cytosol"/>
    <property type="evidence" value="ECO:0007669"/>
    <property type="project" value="TreeGrafter"/>
</dbReference>
<evidence type="ECO:0000256" key="5">
    <source>
        <dbReference type="HAMAP-Rule" id="MF_00651"/>
    </source>
</evidence>
<proteinExistence type="inferred from homology"/>
<dbReference type="Gene3D" id="3.30.420.140">
    <property type="entry name" value="YqgF/RNase H-like domain"/>
    <property type="match status" value="1"/>
</dbReference>
<evidence type="ECO:0000256" key="4">
    <source>
        <dbReference type="ARBA" id="ARBA00022801"/>
    </source>
</evidence>
<keyword evidence="2 5" id="KW-0690">Ribosome biogenesis</keyword>
<evidence type="ECO:0000259" key="6">
    <source>
        <dbReference type="SMART" id="SM00732"/>
    </source>
</evidence>
<comment type="subcellular location">
    <subcellularLocation>
        <location evidence="5">Cytoplasm</location>
    </subcellularLocation>
</comment>
<dbReference type="CDD" id="cd16964">
    <property type="entry name" value="YqgF"/>
    <property type="match status" value="1"/>
</dbReference>
<keyword evidence="3 5" id="KW-0540">Nuclease</keyword>
<dbReference type="InterPro" id="IPR006641">
    <property type="entry name" value="YqgF/RNaseH-like_dom"/>
</dbReference>
<dbReference type="PANTHER" id="PTHR33317">
    <property type="entry name" value="POLYNUCLEOTIDYL TRANSFERASE, RIBONUCLEASE H-LIKE SUPERFAMILY PROTEIN"/>
    <property type="match status" value="1"/>
</dbReference>
<evidence type="ECO:0000256" key="3">
    <source>
        <dbReference type="ARBA" id="ARBA00022722"/>
    </source>
</evidence>
<dbReference type="EC" id="3.1.-.-" evidence="5"/>
<dbReference type="GO" id="GO:0000967">
    <property type="term" value="P:rRNA 5'-end processing"/>
    <property type="evidence" value="ECO:0007669"/>
    <property type="project" value="UniProtKB-UniRule"/>
</dbReference>
<dbReference type="InterPro" id="IPR012337">
    <property type="entry name" value="RNaseH-like_sf"/>
</dbReference>
<dbReference type="AlphaFoldDB" id="A0A2W5F906"/>
<evidence type="ECO:0000256" key="2">
    <source>
        <dbReference type="ARBA" id="ARBA00022517"/>
    </source>
</evidence>
<dbReference type="SMART" id="SM00732">
    <property type="entry name" value="YqgFc"/>
    <property type="match status" value="1"/>
</dbReference>
<organism evidence="7 8">
    <name type="scientific">Pseudopedobacter saltans</name>
    <dbReference type="NCBI Taxonomy" id="151895"/>
    <lineage>
        <taxon>Bacteria</taxon>
        <taxon>Pseudomonadati</taxon>
        <taxon>Bacteroidota</taxon>
        <taxon>Sphingobacteriia</taxon>
        <taxon>Sphingobacteriales</taxon>
        <taxon>Sphingobacteriaceae</taxon>
        <taxon>Pseudopedobacter</taxon>
    </lineage>
</organism>
<dbReference type="Proteomes" id="UP000249645">
    <property type="component" value="Unassembled WGS sequence"/>
</dbReference>
<feature type="domain" description="YqgF/RNase H-like" evidence="6">
    <location>
        <begin position="2"/>
        <end position="100"/>
    </location>
</feature>
<dbReference type="HAMAP" id="MF_00651">
    <property type="entry name" value="Nuclease_YqgF"/>
    <property type="match status" value="1"/>
</dbReference>
<comment type="similarity">
    <text evidence="5">Belongs to the YqgF HJR family.</text>
</comment>
<dbReference type="PANTHER" id="PTHR33317:SF4">
    <property type="entry name" value="POLYNUCLEOTIDYL TRANSFERASE, RIBONUCLEASE H-LIKE SUPERFAMILY PROTEIN"/>
    <property type="match status" value="1"/>
</dbReference>
<keyword evidence="4 5" id="KW-0378">Hydrolase</keyword>
<protein>
    <recommendedName>
        <fullName evidence="5">Putative pre-16S rRNA nuclease</fullName>
        <ecNumber evidence="5">3.1.-.-</ecNumber>
    </recommendedName>
</protein>
<sequence>MGRIICIDYGGKRTGIAVTDPLQIIANALTTVETKKLFPFLKDYFAKEQVDKILIGEPLNWDESDTHATPLVRKAIERLKREFPHIPLETVDERYTSKMASRAMVDMGMKKKDRQIKGNIDQIAATIMLQEYLEKIG</sequence>
<dbReference type="InterPro" id="IPR037027">
    <property type="entry name" value="YqgF/RNaseH-like_dom_sf"/>
</dbReference>
<dbReference type="NCBIfam" id="TIGR00250">
    <property type="entry name" value="RNAse_H_YqgF"/>
    <property type="match status" value="1"/>
</dbReference>
<dbReference type="SUPFAM" id="SSF53098">
    <property type="entry name" value="Ribonuclease H-like"/>
    <property type="match status" value="1"/>
</dbReference>
<dbReference type="GO" id="GO:0004518">
    <property type="term" value="F:nuclease activity"/>
    <property type="evidence" value="ECO:0007669"/>
    <property type="project" value="UniProtKB-KW"/>
</dbReference>
<dbReference type="InterPro" id="IPR005227">
    <property type="entry name" value="YqgF"/>
</dbReference>
<gene>
    <name evidence="7" type="ORF">DI598_06215</name>
</gene>
<comment type="caution">
    <text evidence="7">The sequence shown here is derived from an EMBL/GenBank/DDBJ whole genome shotgun (WGS) entry which is preliminary data.</text>
</comment>
<reference evidence="7 8" key="1">
    <citation type="submission" date="2017-11" db="EMBL/GenBank/DDBJ databases">
        <title>Infants hospitalized years apart are colonized by the same room-sourced microbial strains.</title>
        <authorList>
            <person name="Brooks B."/>
            <person name="Olm M.R."/>
            <person name="Firek B.A."/>
            <person name="Baker R."/>
            <person name="Thomas B.C."/>
            <person name="Morowitz M.J."/>
            <person name="Banfield J.F."/>
        </authorList>
    </citation>
    <scope>NUCLEOTIDE SEQUENCE [LARGE SCALE GENOMIC DNA]</scope>
    <source>
        <strain evidence="7">S2_009_000_R2_76</strain>
    </source>
</reference>
<evidence type="ECO:0000313" key="7">
    <source>
        <dbReference type="EMBL" id="PZP50160.1"/>
    </source>
</evidence>
<evidence type="ECO:0000256" key="1">
    <source>
        <dbReference type="ARBA" id="ARBA00022490"/>
    </source>
</evidence>
<comment type="function">
    <text evidence="5">Could be a nuclease involved in processing of the 5'-end of pre-16S rRNA.</text>
</comment>
<evidence type="ECO:0000313" key="8">
    <source>
        <dbReference type="Proteomes" id="UP000249645"/>
    </source>
</evidence>
<dbReference type="GO" id="GO:0016788">
    <property type="term" value="F:hydrolase activity, acting on ester bonds"/>
    <property type="evidence" value="ECO:0007669"/>
    <property type="project" value="UniProtKB-UniRule"/>
</dbReference>
<keyword evidence="1 5" id="KW-0963">Cytoplasm</keyword>
<dbReference type="EMBL" id="QFOI01000079">
    <property type="protein sequence ID" value="PZP50160.1"/>
    <property type="molecule type" value="Genomic_DNA"/>
</dbReference>
<dbReference type="Pfam" id="PF03652">
    <property type="entry name" value="RuvX"/>
    <property type="match status" value="1"/>
</dbReference>
<name>A0A2W5F906_9SPHI</name>
<accession>A0A2W5F906</accession>